<reference evidence="3" key="1">
    <citation type="journal article" date="2019" name="Int. J. Syst. Evol. Microbiol.">
        <title>The Global Catalogue of Microorganisms (GCM) 10K type strain sequencing project: providing services to taxonomists for standard genome sequencing and annotation.</title>
        <authorList>
            <consortium name="The Broad Institute Genomics Platform"/>
            <consortium name="The Broad Institute Genome Sequencing Center for Infectious Disease"/>
            <person name="Wu L."/>
            <person name="Ma J."/>
        </authorList>
    </citation>
    <scope>NUCLEOTIDE SEQUENCE [LARGE SCALE GENOMIC DNA]</scope>
    <source>
        <strain evidence="3">CGMCC 1.16455</strain>
    </source>
</reference>
<evidence type="ECO:0000259" key="1">
    <source>
        <dbReference type="Pfam" id="PF09860"/>
    </source>
</evidence>
<dbReference type="InterPro" id="IPR018656">
    <property type="entry name" value="DUF2087"/>
</dbReference>
<protein>
    <submittedName>
        <fullName evidence="2">DUF2087 domain-containing protein</fullName>
    </submittedName>
</protein>
<dbReference type="RefSeq" id="WP_226849564.1">
    <property type="nucleotide sequence ID" value="NZ_JABUXW010000001.1"/>
</dbReference>
<proteinExistence type="predicted"/>
<name>A0ABW0FHF8_9MICO</name>
<dbReference type="EMBL" id="JBHSLN010000020">
    <property type="protein sequence ID" value="MFC5297290.1"/>
    <property type="molecule type" value="Genomic_DNA"/>
</dbReference>
<comment type="caution">
    <text evidence="2">The sequence shown here is derived from an EMBL/GenBank/DDBJ whole genome shotgun (WGS) entry which is preliminary data.</text>
</comment>
<evidence type="ECO:0000313" key="3">
    <source>
        <dbReference type="Proteomes" id="UP001595937"/>
    </source>
</evidence>
<feature type="domain" description="DUF2087" evidence="1">
    <location>
        <begin position="116"/>
        <end position="166"/>
    </location>
</feature>
<organism evidence="2 3">
    <name type="scientific">Brachybacterium tyrofermentans</name>
    <dbReference type="NCBI Taxonomy" id="47848"/>
    <lineage>
        <taxon>Bacteria</taxon>
        <taxon>Bacillati</taxon>
        <taxon>Actinomycetota</taxon>
        <taxon>Actinomycetes</taxon>
        <taxon>Micrococcales</taxon>
        <taxon>Dermabacteraceae</taxon>
        <taxon>Brachybacterium</taxon>
    </lineage>
</organism>
<sequence>MTTMPAARDLQTPLGRARMLFSLLATPKLRVGLGARLSGAAASATVASEGPSVSGPLSRIDWLDAQGEVDLAAVREVADALTLMRSDRAILEVPPLDGIPVKTEESREVSGRIAQLVFERVGRDRVLSESELNAAIAMFVSDVALVRRDAVDSGVLTRTADGASYRLAEST</sequence>
<evidence type="ECO:0000313" key="2">
    <source>
        <dbReference type="EMBL" id="MFC5297290.1"/>
    </source>
</evidence>
<dbReference type="Pfam" id="PF09860">
    <property type="entry name" value="DUF2087"/>
    <property type="match status" value="1"/>
</dbReference>
<accession>A0ABW0FHF8</accession>
<gene>
    <name evidence="2" type="ORF">ACFPK8_07175</name>
</gene>
<keyword evidence="3" id="KW-1185">Reference proteome</keyword>
<dbReference type="Proteomes" id="UP001595937">
    <property type="component" value="Unassembled WGS sequence"/>
</dbReference>